<reference evidence="1 2" key="1">
    <citation type="submission" date="2019-05" db="EMBL/GenBank/DDBJ databases">
        <title>Another draft genome of Portunus trituberculatus and its Hox gene families provides insights of decapod evolution.</title>
        <authorList>
            <person name="Jeong J.-H."/>
            <person name="Song I."/>
            <person name="Kim S."/>
            <person name="Choi T."/>
            <person name="Kim D."/>
            <person name="Ryu S."/>
            <person name="Kim W."/>
        </authorList>
    </citation>
    <scope>NUCLEOTIDE SEQUENCE [LARGE SCALE GENOMIC DNA]</scope>
    <source>
        <tissue evidence="1">Muscle</tissue>
    </source>
</reference>
<evidence type="ECO:0000313" key="1">
    <source>
        <dbReference type="EMBL" id="MPC24841.1"/>
    </source>
</evidence>
<comment type="caution">
    <text evidence="1">The sequence shown here is derived from an EMBL/GenBank/DDBJ whole genome shotgun (WGS) entry which is preliminary data.</text>
</comment>
<proteinExistence type="predicted"/>
<protein>
    <submittedName>
        <fullName evidence="1">Uncharacterized protein</fullName>
    </submittedName>
</protein>
<dbReference type="AlphaFoldDB" id="A0A5B7DT83"/>
<keyword evidence="2" id="KW-1185">Reference proteome</keyword>
<accession>A0A5B7DT83</accession>
<name>A0A5B7DT83_PORTR</name>
<dbReference type="Proteomes" id="UP000324222">
    <property type="component" value="Unassembled WGS sequence"/>
</dbReference>
<gene>
    <name evidence="1" type="ORF">E2C01_017935</name>
</gene>
<sequence length="84" mass="9487">MGGAVLLPTTTTHRRGEIAVYLHFDVTWLMVSDEAPRGPVALRMLQSGRPPGTKKSLQTTAEEDKEMEETVQARWRLLFFNFPA</sequence>
<organism evidence="1 2">
    <name type="scientific">Portunus trituberculatus</name>
    <name type="common">Swimming crab</name>
    <name type="synonym">Neptunus trituberculatus</name>
    <dbReference type="NCBI Taxonomy" id="210409"/>
    <lineage>
        <taxon>Eukaryota</taxon>
        <taxon>Metazoa</taxon>
        <taxon>Ecdysozoa</taxon>
        <taxon>Arthropoda</taxon>
        <taxon>Crustacea</taxon>
        <taxon>Multicrustacea</taxon>
        <taxon>Malacostraca</taxon>
        <taxon>Eumalacostraca</taxon>
        <taxon>Eucarida</taxon>
        <taxon>Decapoda</taxon>
        <taxon>Pleocyemata</taxon>
        <taxon>Brachyura</taxon>
        <taxon>Eubrachyura</taxon>
        <taxon>Portunoidea</taxon>
        <taxon>Portunidae</taxon>
        <taxon>Portuninae</taxon>
        <taxon>Portunus</taxon>
    </lineage>
</organism>
<evidence type="ECO:0000313" key="2">
    <source>
        <dbReference type="Proteomes" id="UP000324222"/>
    </source>
</evidence>
<dbReference type="EMBL" id="VSRR010001382">
    <property type="protein sequence ID" value="MPC24841.1"/>
    <property type="molecule type" value="Genomic_DNA"/>
</dbReference>